<dbReference type="InParanoid" id="A0A2K2CPT8"/>
<keyword evidence="3" id="KW-1185">Reference proteome</keyword>
<dbReference type="EMBL" id="CM000883">
    <property type="protein sequence ID" value="PNT64057.1"/>
    <property type="molecule type" value="Genomic_DNA"/>
</dbReference>
<dbReference type="EnsemblPlants" id="PNT64057">
    <property type="protein sequence ID" value="PNT64057"/>
    <property type="gene ID" value="BRADI_4g23963v3"/>
</dbReference>
<dbReference type="Gramene" id="PNT64057">
    <property type="protein sequence ID" value="PNT64057"/>
    <property type="gene ID" value="BRADI_4g23963v3"/>
</dbReference>
<evidence type="ECO:0000313" key="1">
    <source>
        <dbReference type="EMBL" id="PNT64057.1"/>
    </source>
</evidence>
<evidence type="ECO:0000313" key="2">
    <source>
        <dbReference type="EnsemblPlants" id="PNT64057"/>
    </source>
</evidence>
<dbReference type="Proteomes" id="UP000008810">
    <property type="component" value="Chromosome 4"/>
</dbReference>
<proteinExistence type="predicted"/>
<protein>
    <submittedName>
        <fullName evidence="1 2">Uncharacterized protein</fullName>
    </submittedName>
</protein>
<name>A0A2K2CPT8_BRADI</name>
<reference evidence="2" key="3">
    <citation type="submission" date="2018-08" db="UniProtKB">
        <authorList>
            <consortium name="EnsemblPlants"/>
        </authorList>
    </citation>
    <scope>IDENTIFICATION</scope>
    <source>
        <strain evidence="2">cv. Bd21</strain>
    </source>
</reference>
<gene>
    <name evidence="1" type="ORF">BRADI_4g23963v3</name>
</gene>
<organism evidence="1">
    <name type="scientific">Brachypodium distachyon</name>
    <name type="common">Purple false brome</name>
    <name type="synonym">Trachynia distachya</name>
    <dbReference type="NCBI Taxonomy" id="15368"/>
    <lineage>
        <taxon>Eukaryota</taxon>
        <taxon>Viridiplantae</taxon>
        <taxon>Streptophyta</taxon>
        <taxon>Embryophyta</taxon>
        <taxon>Tracheophyta</taxon>
        <taxon>Spermatophyta</taxon>
        <taxon>Magnoliopsida</taxon>
        <taxon>Liliopsida</taxon>
        <taxon>Poales</taxon>
        <taxon>Poaceae</taxon>
        <taxon>BOP clade</taxon>
        <taxon>Pooideae</taxon>
        <taxon>Stipodae</taxon>
        <taxon>Brachypodieae</taxon>
        <taxon>Brachypodium</taxon>
    </lineage>
</organism>
<sequence>PPAAVAAVSFSPTIAGCFLSSCRLRPALPRSGAAPICLLPSQSHLPLPWLARWQRGDDSPPAGEGAGVTWREWWGA</sequence>
<reference evidence="1" key="2">
    <citation type="submission" date="2017-06" db="EMBL/GenBank/DDBJ databases">
        <title>WGS assembly of Brachypodium distachyon.</title>
        <authorList>
            <consortium name="The International Brachypodium Initiative"/>
            <person name="Lucas S."/>
            <person name="Harmon-Smith M."/>
            <person name="Lail K."/>
            <person name="Tice H."/>
            <person name="Grimwood J."/>
            <person name="Bruce D."/>
            <person name="Barry K."/>
            <person name="Shu S."/>
            <person name="Lindquist E."/>
            <person name="Wang M."/>
            <person name="Pitluck S."/>
            <person name="Vogel J.P."/>
            <person name="Garvin D.F."/>
            <person name="Mockler T.C."/>
            <person name="Schmutz J."/>
            <person name="Rokhsar D."/>
            <person name="Bevan M.W."/>
        </authorList>
    </citation>
    <scope>NUCLEOTIDE SEQUENCE</scope>
    <source>
        <strain evidence="1">Bd21</strain>
    </source>
</reference>
<evidence type="ECO:0000313" key="3">
    <source>
        <dbReference type="Proteomes" id="UP000008810"/>
    </source>
</evidence>
<feature type="non-terminal residue" evidence="1">
    <location>
        <position position="1"/>
    </location>
</feature>
<reference evidence="1 2" key="1">
    <citation type="journal article" date="2010" name="Nature">
        <title>Genome sequencing and analysis of the model grass Brachypodium distachyon.</title>
        <authorList>
            <consortium name="International Brachypodium Initiative"/>
        </authorList>
    </citation>
    <scope>NUCLEOTIDE SEQUENCE [LARGE SCALE GENOMIC DNA]</scope>
    <source>
        <strain evidence="1 2">Bd21</strain>
    </source>
</reference>
<accession>A0A2K2CPT8</accession>
<dbReference type="AlphaFoldDB" id="A0A2K2CPT8"/>